<dbReference type="Ensembl" id="ENSOMYT00000145355.1">
    <property type="protein sequence ID" value="ENSOMYP00000132772.1"/>
    <property type="gene ID" value="ENSOMYG00000007198.2"/>
</dbReference>
<reference evidence="3" key="3">
    <citation type="submission" date="2025-09" db="UniProtKB">
        <authorList>
            <consortium name="Ensembl"/>
        </authorList>
    </citation>
    <scope>IDENTIFICATION</scope>
</reference>
<dbReference type="GeneTree" id="ENSGT00940000156589"/>
<dbReference type="PANTHER" id="PTHR12771:SF47">
    <property type="entry name" value="ELMO DOMAIN-CONTAINING PROTEIN 2"/>
    <property type="match status" value="1"/>
</dbReference>
<keyword evidence="1" id="KW-1133">Transmembrane helix</keyword>
<reference evidence="3" key="2">
    <citation type="submission" date="2025-08" db="UniProtKB">
        <authorList>
            <consortium name="Ensembl"/>
        </authorList>
    </citation>
    <scope>IDENTIFICATION</scope>
</reference>
<dbReference type="PANTHER" id="PTHR12771">
    <property type="entry name" value="ENGULFMENT AND CELL MOTILITY"/>
    <property type="match status" value="1"/>
</dbReference>
<evidence type="ECO:0000259" key="2">
    <source>
        <dbReference type="PROSITE" id="PS51335"/>
    </source>
</evidence>
<dbReference type="InterPro" id="IPR006816">
    <property type="entry name" value="ELMO_dom"/>
</dbReference>
<evidence type="ECO:0000256" key="1">
    <source>
        <dbReference type="SAM" id="Phobius"/>
    </source>
</evidence>
<dbReference type="Proteomes" id="UP000694395">
    <property type="component" value="Chromosome 10"/>
</dbReference>
<evidence type="ECO:0000313" key="4">
    <source>
        <dbReference type="Proteomes" id="UP000694395"/>
    </source>
</evidence>
<dbReference type="GO" id="GO:0005096">
    <property type="term" value="F:GTPase activator activity"/>
    <property type="evidence" value="ECO:0007669"/>
    <property type="project" value="TreeGrafter"/>
</dbReference>
<protein>
    <submittedName>
        <fullName evidence="3">ELMO/CED-12 domain containing 2</fullName>
    </submittedName>
</protein>
<keyword evidence="1" id="KW-0472">Membrane</keyword>
<keyword evidence="4" id="KW-1185">Reference proteome</keyword>
<dbReference type="PROSITE" id="PS51335">
    <property type="entry name" value="ELMO"/>
    <property type="match status" value="1"/>
</dbReference>
<proteinExistence type="predicted"/>
<keyword evidence="1" id="KW-0812">Transmembrane</keyword>
<sequence>MFGSIWGYFYTSFLRYWLKWFIRQVTGKCELQRICAGYKPGAPRTTKAGKRMSKRRGIPRQSCYPFTVLLIFYIDDFIWYVLMTNMCLFGPRFKVNLKLCLLQITGYRNLFTSVEELRKENFDSDKVQHEEMLLKLWDLLMPEVKLESRVTKQWGDIGFQGDDPKTDFRGMGMLGLTNLVFFSENYTEEARQVLSHANHPKLGYSYAIVGINLTEMAYSLLKSGALKPHFYNTVSGRPQLQHLHQLFCYLVYKFDKFWVEEEPESIMEFNHYREKFHDNIKIQLLDPAVALTMTDNTESSVHVLMRLN</sequence>
<dbReference type="Pfam" id="PF04727">
    <property type="entry name" value="ELMO_CED12"/>
    <property type="match status" value="1"/>
</dbReference>
<feature type="domain" description="ELMO" evidence="2">
    <location>
        <begin position="128"/>
        <end position="284"/>
    </location>
</feature>
<feature type="transmembrane region" description="Helical" evidence="1">
    <location>
        <begin position="62"/>
        <end position="82"/>
    </location>
</feature>
<dbReference type="InterPro" id="IPR050868">
    <property type="entry name" value="ELMO_domain-containing"/>
</dbReference>
<organism evidence="3 4">
    <name type="scientific">Oncorhynchus mykiss</name>
    <name type="common">Rainbow trout</name>
    <name type="synonym">Salmo gairdneri</name>
    <dbReference type="NCBI Taxonomy" id="8022"/>
    <lineage>
        <taxon>Eukaryota</taxon>
        <taxon>Metazoa</taxon>
        <taxon>Chordata</taxon>
        <taxon>Craniata</taxon>
        <taxon>Vertebrata</taxon>
        <taxon>Euteleostomi</taxon>
        <taxon>Actinopterygii</taxon>
        <taxon>Neopterygii</taxon>
        <taxon>Teleostei</taxon>
        <taxon>Protacanthopterygii</taxon>
        <taxon>Salmoniformes</taxon>
        <taxon>Salmonidae</taxon>
        <taxon>Salmoninae</taxon>
        <taxon>Oncorhynchus</taxon>
    </lineage>
</organism>
<dbReference type="GO" id="GO:0016020">
    <property type="term" value="C:membrane"/>
    <property type="evidence" value="ECO:0007669"/>
    <property type="project" value="TreeGrafter"/>
</dbReference>
<dbReference type="AlphaFoldDB" id="A0A8K9XHV5"/>
<accession>A0A8K9XHV5</accession>
<evidence type="ECO:0000313" key="3">
    <source>
        <dbReference type="Ensembl" id="ENSOMYP00000132772.1"/>
    </source>
</evidence>
<reference evidence="3" key="1">
    <citation type="submission" date="2020-07" db="EMBL/GenBank/DDBJ databases">
        <title>A long reads based de novo assembly of the rainbow trout Arlee double haploid line genome.</title>
        <authorList>
            <person name="Gao G."/>
            <person name="Palti Y."/>
        </authorList>
    </citation>
    <scope>NUCLEOTIDE SEQUENCE [LARGE SCALE GENOMIC DNA]</scope>
</reference>
<name>A0A8K9XHV5_ONCMY</name>